<comment type="caution">
    <text evidence="1">The sequence shown here is derived from an EMBL/GenBank/DDBJ whole genome shotgun (WGS) entry which is preliminary data.</text>
</comment>
<evidence type="ECO:0000313" key="1">
    <source>
        <dbReference type="EMBL" id="MCU7695088.1"/>
    </source>
</evidence>
<reference evidence="1" key="1">
    <citation type="submission" date="2022-10" db="EMBL/GenBank/DDBJ databases">
        <authorList>
            <person name="Kim H.S."/>
            <person name="Kim J.-S."/>
            <person name="Suh M.K."/>
            <person name="Eom M.K."/>
            <person name="Lee J.-S."/>
        </authorList>
    </citation>
    <scope>NUCLEOTIDE SEQUENCE</scope>
    <source>
        <strain evidence="1">LIP-5</strain>
    </source>
</reference>
<proteinExistence type="predicted"/>
<evidence type="ECO:0000313" key="2">
    <source>
        <dbReference type="Proteomes" id="UP001209317"/>
    </source>
</evidence>
<name>A0AAE3IN72_9BACT</name>
<dbReference type="Proteomes" id="UP001209317">
    <property type="component" value="Unassembled WGS sequence"/>
</dbReference>
<accession>A0AAE3IN72</accession>
<sequence>MCRFDPALQAEVAKRKSYLLMIMNNRMYKGYCYVTAERWRARKDFEYC</sequence>
<gene>
    <name evidence="1" type="ORF">OD355_11220</name>
</gene>
<keyword evidence="2" id="KW-1185">Reference proteome</keyword>
<organism evidence="1 2">
    <name type="scientific">Haoranjiania flava</name>
    <dbReference type="NCBI Taxonomy" id="1856322"/>
    <lineage>
        <taxon>Bacteria</taxon>
        <taxon>Pseudomonadati</taxon>
        <taxon>Bacteroidota</taxon>
        <taxon>Chitinophagia</taxon>
        <taxon>Chitinophagales</taxon>
        <taxon>Chitinophagaceae</taxon>
        <taxon>Haoranjiania</taxon>
    </lineage>
</organism>
<protein>
    <submittedName>
        <fullName evidence="1">Uncharacterized protein</fullName>
    </submittedName>
</protein>
<dbReference type="EMBL" id="JAOTPL010000018">
    <property type="protein sequence ID" value="MCU7695088.1"/>
    <property type="molecule type" value="Genomic_DNA"/>
</dbReference>
<dbReference type="RefSeq" id="WP_263038575.1">
    <property type="nucleotide sequence ID" value="NZ_JAOTPL010000018.1"/>
</dbReference>
<dbReference type="AlphaFoldDB" id="A0AAE3IN72"/>